<dbReference type="Pfam" id="PF13500">
    <property type="entry name" value="AAA_26"/>
    <property type="match status" value="1"/>
</dbReference>
<dbReference type="CDD" id="cd03109">
    <property type="entry name" value="DTBS"/>
    <property type="match status" value="1"/>
</dbReference>
<feature type="domain" description="DRTGG" evidence="1">
    <location>
        <begin position="223"/>
        <end position="328"/>
    </location>
</feature>
<organism evidence="2 3">
    <name type="scientific">Leptolyngbya foveolarum</name>
    <dbReference type="NCBI Taxonomy" id="47253"/>
    <lineage>
        <taxon>Bacteria</taxon>
        <taxon>Bacillati</taxon>
        <taxon>Cyanobacteriota</taxon>
        <taxon>Cyanophyceae</taxon>
        <taxon>Leptolyngbyales</taxon>
        <taxon>Leptolyngbyaceae</taxon>
        <taxon>Leptolyngbya group</taxon>
        <taxon>Leptolyngbya</taxon>
    </lineage>
</organism>
<dbReference type="Proteomes" id="UP000249354">
    <property type="component" value="Unassembled WGS sequence"/>
</dbReference>
<protein>
    <recommendedName>
        <fullName evidence="1">DRTGG domain-containing protein</fullName>
    </recommendedName>
</protein>
<dbReference type="EMBL" id="QBMC01000022">
    <property type="protein sequence ID" value="PZO21194.1"/>
    <property type="molecule type" value="Genomic_DNA"/>
</dbReference>
<gene>
    <name evidence="2" type="ORF">DCF25_05505</name>
</gene>
<dbReference type="Gene3D" id="3.40.1390.20">
    <property type="entry name" value="HprK N-terminal domain-like"/>
    <property type="match status" value="1"/>
</dbReference>
<accession>A0A2W4UM34</accession>
<dbReference type="Pfam" id="PF07085">
    <property type="entry name" value="DRTGG"/>
    <property type="match status" value="1"/>
</dbReference>
<dbReference type="InterPro" id="IPR010766">
    <property type="entry name" value="DRTGG"/>
</dbReference>
<dbReference type="InterPro" id="IPR027417">
    <property type="entry name" value="P-loop_NTPase"/>
</dbReference>
<comment type="caution">
    <text evidence="2">The sequence shown here is derived from an EMBL/GenBank/DDBJ whole genome shotgun (WGS) entry which is preliminary data.</text>
</comment>
<evidence type="ECO:0000259" key="1">
    <source>
        <dbReference type="Pfam" id="PF07085"/>
    </source>
</evidence>
<reference evidence="2 3" key="2">
    <citation type="submission" date="2018-06" db="EMBL/GenBank/DDBJ databases">
        <title>Metagenomic assembly of (sub)arctic Cyanobacteria and their associated microbiome from non-axenic cultures.</title>
        <authorList>
            <person name="Baurain D."/>
        </authorList>
    </citation>
    <scope>NUCLEOTIDE SEQUENCE [LARGE SCALE GENOMIC DNA]</scope>
    <source>
        <strain evidence="2">ULC129bin1</strain>
    </source>
</reference>
<dbReference type="PANTHER" id="PTHR43356:SF2">
    <property type="entry name" value="PHOSPHATE ACETYLTRANSFERASE"/>
    <property type="match status" value="1"/>
</dbReference>
<sequence>MPQLSSQTSTRASKHLLIGSTEAFSGKSATVLGLALQLREKGLDVAYAKPIGTCLSEANDGIDEDVRFISQTLELKANRLRPTLFTLDEATIKQQLSVEKQDYLQKVKRSLASQDEDILLIEGPGTLEEGSLFGLSLPDMAEASDAAVVLVARYHSALIVDKLLAAYEKLGNRLLGVVINDVPENLLAIAQNEVRDCLERHHIRVFGILPRTPIMRSVSVEALAHHLKAEILNQPGRMDQIMVEEISIGAMNANSALRYFNQAHNMVVVTGGDRFDIQMAALESSTQCLVLTGRLSPRSDLLDRARDLEVPILSVDLDTLTTVEIIEKAFDQVRLHEPIKVECIGHLMAQHFDTSRLMNSLGLDPDIPA</sequence>
<evidence type="ECO:0000313" key="3">
    <source>
        <dbReference type="Proteomes" id="UP000249354"/>
    </source>
</evidence>
<dbReference type="InterPro" id="IPR050500">
    <property type="entry name" value="Phos_Acetyltrans/Butyryltrans"/>
</dbReference>
<dbReference type="InterPro" id="IPR028979">
    <property type="entry name" value="Ser_kin/Pase_Hpr-like_N_sf"/>
</dbReference>
<dbReference type="SUPFAM" id="SSF52540">
    <property type="entry name" value="P-loop containing nucleoside triphosphate hydrolases"/>
    <property type="match status" value="1"/>
</dbReference>
<name>A0A2W4UM34_9CYAN</name>
<dbReference type="Gene3D" id="3.40.50.300">
    <property type="entry name" value="P-loop containing nucleotide triphosphate hydrolases"/>
    <property type="match status" value="1"/>
</dbReference>
<dbReference type="AlphaFoldDB" id="A0A2W4UM34"/>
<dbReference type="PANTHER" id="PTHR43356">
    <property type="entry name" value="PHOSPHATE ACETYLTRANSFERASE"/>
    <property type="match status" value="1"/>
</dbReference>
<dbReference type="SUPFAM" id="SSF75138">
    <property type="entry name" value="HprK N-terminal domain-like"/>
    <property type="match status" value="1"/>
</dbReference>
<reference evidence="3" key="1">
    <citation type="submission" date="2018-04" db="EMBL/GenBank/DDBJ databases">
        <authorList>
            <person name="Cornet L."/>
        </authorList>
    </citation>
    <scope>NUCLEOTIDE SEQUENCE [LARGE SCALE GENOMIC DNA]</scope>
</reference>
<evidence type="ECO:0000313" key="2">
    <source>
        <dbReference type="EMBL" id="PZO21194.1"/>
    </source>
</evidence>
<proteinExistence type="predicted"/>